<gene>
    <name evidence="2" type="ORF">B0J12DRAFT_367129</name>
</gene>
<name>A0ABQ8FW48_9PEZI</name>
<keyword evidence="3" id="KW-1185">Reference proteome</keyword>
<evidence type="ECO:0000313" key="3">
    <source>
        <dbReference type="Proteomes" id="UP000774617"/>
    </source>
</evidence>
<dbReference type="Proteomes" id="UP000774617">
    <property type="component" value="Unassembled WGS sequence"/>
</dbReference>
<sequence>MARSTTTPQTASRTPHSALLIAPMAPLGKHQMFQHTRARSCFLLNALSTSRPPTPTATLTTPVKFHNAPAARALLSREHCLAQQQHHHQSYPSPPRPPSARHSPTALHTSRCALSLNPPIRGKRGAGTADSFEMTTSSQSPPKRPPSPPQASASKSPQSSPIASPRRQRPVGVFEKNPHLARSYLRQAPVKIWSSPARRRLRKSKRGGDCSL</sequence>
<accession>A0ABQ8FW48</accession>
<feature type="region of interest" description="Disordered" evidence="1">
    <location>
        <begin position="81"/>
        <end position="178"/>
    </location>
</feature>
<dbReference type="EMBL" id="JAGTJR010000059">
    <property type="protein sequence ID" value="KAH7025474.1"/>
    <property type="molecule type" value="Genomic_DNA"/>
</dbReference>
<organism evidence="2 3">
    <name type="scientific">Macrophomina phaseolina</name>
    <dbReference type="NCBI Taxonomy" id="35725"/>
    <lineage>
        <taxon>Eukaryota</taxon>
        <taxon>Fungi</taxon>
        <taxon>Dikarya</taxon>
        <taxon>Ascomycota</taxon>
        <taxon>Pezizomycotina</taxon>
        <taxon>Dothideomycetes</taxon>
        <taxon>Dothideomycetes incertae sedis</taxon>
        <taxon>Botryosphaeriales</taxon>
        <taxon>Botryosphaeriaceae</taxon>
        <taxon>Macrophomina</taxon>
    </lineage>
</organism>
<evidence type="ECO:0000256" key="1">
    <source>
        <dbReference type="SAM" id="MobiDB-lite"/>
    </source>
</evidence>
<protein>
    <submittedName>
        <fullName evidence="2">Uncharacterized protein</fullName>
    </submittedName>
</protein>
<reference evidence="2 3" key="1">
    <citation type="journal article" date="2021" name="Nat. Commun.">
        <title>Genetic determinants of endophytism in the Arabidopsis root mycobiome.</title>
        <authorList>
            <person name="Mesny F."/>
            <person name="Miyauchi S."/>
            <person name="Thiergart T."/>
            <person name="Pickel B."/>
            <person name="Atanasova L."/>
            <person name="Karlsson M."/>
            <person name="Huettel B."/>
            <person name="Barry K.W."/>
            <person name="Haridas S."/>
            <person name="Chen C."/>
            <person name="Bauer D."/>
            <person name="Andreopoulos W."/>
            <person name="Pangilinan J."/>
            <person name="LaButti K."/>
            <person name="Riley R."/>
            <person name="Lipzen A."/>
            <person name="Clum A."/>
            <person name="Drula E."/>
            <person name="Henrissat B."/>
            <person name="Kohler A."/>
            <person name="Grigoriev I.V."/>
            <person name="Martin F.M."/>
            <person name="Hacquard S."/>
        </authorList>
    </citation>
    <scope>NUCLEOTIDE SEQUENCE [LARGE SCALE GENOMIC DNA]</scope>
    <source>
        <strain evidence="2 3">MPI-SDFR-AT-0080</strain>
    </source>
</reference>
<evidence type="ECO:0000313" key="2">
    <source>
        <dbReference type="EMBL" id="KAH7025474.1"/>
    </source>
</evidence>
<proteinExistence type="predicted"/>
<comment type="caution">
    <text evidence="2">The sequence shown here is derived from an EMBL/GenBank/DDBJ whole genome shotgun (WGS) entry which is preliminary data.</text>
</comment>
<feature type="compositionally biased region" description="Low complexity" evidence="1">
    <location>
        <begin position="150"/>
        <end position="165"/>
    </location>
</feature>